<comment type="subunit">
    <text evidence="7">Forms a complex with DabA.</text>
</comment>
<feature type="transmembrane region" description="Helical" evidence="7">
    <location>
        <begin position="434"/>
        <end position="454"/>
    </location>
</feature>
<feature type="domain" description="NADH:quinone oxidoreductase/Mrp antiporter transmembrane" evidence="9">
    <location>
        <begin position="142"/>
        <end position="362"/>
    </location>
</feature>
<comment type="function">
    <text evidence="7">Part of an energy-coupled inorganic carbon pump.</text>
</comment>
<dbReference type="InterPro" id="IPR001750">
    <property type="entry name" value="ND/Mrp_TM"/>
</dbReference>
<protein>
    <recommendedName>
        <fullName evidence="7">Probable inorganic carbon transporter subunit DabB</fullName>
    </recommendedName>
</protein>
<dbReference type="Pfam" id="PF00361">
    <property type="entry name" value="Proton_antipo_M"/>
    <property type="match status" value="1"/>
</dbReference>
<accession>A0A084IN94</accession>
<dbReference type="EMBL" id="APNK01000006">
    <property type="protein sequence ID" value="KEZ78178.1"/>
    <property type="molecule type" value="Genomic_DNA"/>
</dbReference>
<feature type="transmembrane region" description="Helical" evidence="7">
    <location>
        <begin position="404"/>
        <end position="422"/>
    </location>
</feature>
<dbReference type="HAMAP" id="MF_00862">
    <property type="entry name" value="DabB"/>
    <property type="match status" value="1"/>
</dbReference>
<dbReference type="STRING" id="1304275.C41B8_06322"/>
<comment type="similarity">
    <text evidence="7">Belongs to the inorganic carbon transporter (TC 9.A.2) DabB family.</text>
</comment>
<evidence type="ECO:0000256" key="5">
    <source>
        <dbReference type="ARBA" id="ARBA00022989"/>
    </source>
</evidence>
<dbReference type="InterPro" id="IPR046396">
    <property type="entry name" value="Transporter_DabB"/>
</dbReference>
<dbReference type="PRINTS" id="PR01434">
    <property type="entry name" value="NADHDHGNASE5"/>
</dbReference>
<reference evidence="11 12" key="1">
    <citation type="submission" date="2013-03" db="EMBL/GenBank/DDBJ databases">
        <title>Salinisphaera hydrothermalis C41B8 Genome Sequencing.</title>
        <authorList>
            <person name="Li C."/>
            <person name="Lai Q."/>
            <person name="Shao Z."/>
        </authorList>
    </citation>
    <scope>NUCLEOTIDE SEQUENCE [LARGE SCALE GENOMIC DNA]</scope>
    <source>
        <strain evidence="11 12">C41B8</strain>
    </source>
</reference>
<feature type="transmembrane region" description="Helical" evidence="7">
    <location>
        <begin position="127"/>
        <end position="153"/>
    </location>
</feature>
<evidence type="ECO:0000313" key="12">
    <source>
        <dbReference type="Proteomes" id="UP000028302"/>
    </source>
</evidence>
<keyword evidence="6 7" id="KW-0472">Membrane</keyword>
<evidence type="ECO:0000256" key="1">
    <source>
        <dbReference type="ARBA" id="ARBA00004127"/>
    </source>
</evidence>
<feature type="transmembrane region" description="Helical" evidence="7">
    <location>
        <begin position="215"/>
        <end position="234"/>
    </location>
</feature>
<dbReference type="GO" id="GO:0003954">
    <property type="term" value="F:NADH dehydrogenase activity"/>
    <property type="evidence" value="ECO:0007669"/>
    <property type="project" value="TreeGrafter"/>
</dbReference>
<feature type="transmembrane region" description="Helical" evidence="7">
    <location>
        <begin position="378"/>
        <end position="398"/>
    </location>
</feature>
<feature type="transmembrane region" description="Helical" evidence="7">
    <location>
        <begin position="6"/>
        <end position="25"/>
    </location>
</feature>
<evidence type="ECO:0000259" key="10">
    <source>
        <dbReference type="Pfam" id="PF00662"/>
    </source>
</evidence>
<keyword evidence="12" id="KW-1185">Reference proteome</keyword>
<dbReference type="Pfam" id="PF00662">
    <property type="entry name" value="Proton_antipo_N"/>
    <property type="match status" value="1"/>
</dbReference>
<keyword evidence="3 7" id="KW-1003">Cell membrane</keyword>
<feature type="transmembrane region" description="Helical" evidence="7">
    <location>
        <begin position="286"/>
        <end position="309"/>
    </location>
</feature>
<dbReference type="InterPro" id="IPR001516">
    <property type="entry name" value="Proton_antipo_N"/>
</dbReference>
<evidence type="ECO:0000256" key="4">
    <source>
        <dbReference type="ARBA" id="ARBA00022692"/>
    </source>
</evidence>
<dbReference type="GO" id="GO:0012505">
    <property type="term" value="C:endomembrane system"/>
    <property type="evidence" value="ECO:0007669"/>
    <property type="project" value="UniProtKB-SubCell"/>
</dbReference>
<keyword evidence="4 7" id="KW-0812">Transmembrane</keyword>
<dbReference type="PATRIC" id="fig|1304275.5.peg.1294"/>
<sequence length="539" mass="57941">MHVSENSATAFFAISVPTLYLWAALTSGHRRTWARWPATLVCARAAIGFTLALVLIHVFTTQASTQVARIPWPLPASFAPSVRVDPVTLAMLGLISFIGLVILTFSRRYLAGDPTANDPDQHIYRRWFCATLASISSLVIANQLLWLGAAWVATSLCLHQLLTYYQQRPQALLAAHKKFLISRMADAFILVGLVVVGVHYGSFQMDRVFARVDPAAFTPGLTIATALIACAAILKCAQLPFHGWLIQVMEAPTPVSALLHAGIVNMGGFLMIRFAPLMVHAGLAQALLVIAGTTTAVIAALIMTTRVSIKVMLAWSTCAQMGFMLMECGLGLYNLALLHLLAHSFYKAYSFLSAGEMVATSAQREHTPRGTEPSPARWFVIAGLAGLAILALFTIPGLGRGHPAVFSVLILALASLIGEASGSRDLLLRAGAGALAIAGLYLLWAFLSTFWVPAARVAPSTISEAGITLAFGLLFVVRAMLSTSGGARRLAWLHPHVYGGFYLDQLFTRLTLVIWPPRLPTRAPLATAPASPTRSTAHE</sequence>
<evidence type="ECO:0000256" key="3">
    <source>
        <dbReference type="ARBA" id="ARBA00022475"/>
    </source>
</evidence>
<comment type="subcellular location">
    <subcellularLocation>
        <location evidence="7">Cell membrane</location>
        <topology evidence="7">Multi-pass membrane protein</topology>
    </subcellularLocation>
    <subcellularLocation>
        <location evidence="1">Endomembrane system</location>
        <topology evidence="1">Multi-pass membrane protein</topology>
    </subcellularLocation>
    <subcellularLocation>
        <location evidence="8">Membrane</location>
        <topology evidence="8">Multi-pass membrane protein</topology>
    </subcellularLocation>
</comment>
<dbReference type="Proteomes" id="UP000028302">
    <property type="component" value="Unassembled WGS sequence"/>
</dbReference>
<organism evidence="11 12">
    <name type="scientific">Salinisphaera hydrothermalis (strain C41B8)</name>
    <dbReference type="NCBI Taxonomy" id="1304275"/>
    <lineage>
        <taxon>Bacteria</taxon>
        <taxon>Pseudomonadati</taxon>
        <taxon>Pseudomonadota</taxon>
        <taxon>Gammaproteobacteria</taxon>
        <taxon>Salinisphaerales</taxon>
        <taxon>Salinisphaeraceae</taxon>
        <taxon>Salinisphaera</taxon>
    </lineage>
</organism>
<evidence type="ECO:0000313" key="11">
    <source>
        <dbReference type="EMBL" id="KEZ78178.1"/>
    </source>
</evidence>
<dbReference type="InterPro" id="IPR003945">
    <property type="entry name" value="NU5C-like"/>
</dbReference>
<dbReference type="GO" id="GO:0015990">
    <property type="term" value="P:electron transport coupled proton transport"/>
    <property type="evidence" value="ECO:0007669"/>
    <property type="project" value="TreeGrafter"/>
</dbReference>
<evidence type="ECO:0000256" key="7">
    <source>
        <dbReference type="HAMAP-Rule" id="MF_00862"/>
    </source>
</evidence>
<dbReference type="OrthoDB" id="9768329at2"/>
<proteinExistence type="inferred from homology"/>
<feature type="transmembrane region" description="Helical" evidence="7">
    <location>
        <begin position="254"/>
        <end position="274"/>
    </location>
</feature>
<dbReference type="eggNOG" id="COG1009">
    <property type="taxonomic scope" value="Bacteria"/>
</dbReference>
<dbReference type="GO" id="GO:0005886">
    <property type="term" value="C:plasma membrane"/>
    <property type="evidence" value="ECO:0007669"/>
    <property type="project" value="UniProtKB-SubCell"/>
</dbReference>
<evidence type="ECO:0000256" key="8">
    <source>
        <dbReference type="RuleBase" id="RU000320"/>
    </source>
</evidence>
<evidence type="ECO:0000256" key="6">
    <source>
        <dbReference type="ARBA" id="ARBA00023136"/>
    </source>
</evidence>
<feature type="transmembrane region" description="Helical" evidence="7">
    <location>
        <begin position="37"/>
        <end position="59"/>
    </location>
</feature>
<feature type="transmembrane region" description="Helical" evidence="7">
    <location>
        <begin position="180"/>
        <end position="203"/>
    </location>
</feature>
<evidence type="ECO:0000256" key="2">
    <source>
        <dbReference type="ARBA" id="ARBA00022448"/>
    </source>
</evidence>
<dbReference type="NCBIfam" id="NF006029">
    <property type="entry name" value="PRK08168.1"/>
    <property type="match status" value="1"/>
</dbReference>
<dbReference type="GO" id="GO:0008137">
    <property type="term" value="F:NADH dehydrogenase (ubiquinone) activity"/>
    <property type="evidence" value="ECO:0007669"/>
    <property type="project" value="InterPro"/>
</dbReference>
<gene>
    <name evidence="7" type="primary">dabB</name>
    <name evidence="11" type="ORF">C41B8_06322</name>
</gene>
<comment type="caution">
    <text evidence="11">The sequence shown here is derived from an EMBL/GenBank/DDBJ whole genome shotgun (WGS) entry which is preliminary data.</text>
</comment>
<name>A0A084IN94_SALHC</name>
<dbReference type="PANTHER" id="PTHR42829:SF1">
    <property type="entry name" value="INORGANIC CARBON TRANSPORTER SUBUNIT DABB-RELATED"/>
    <property type="match status" value="1"/>
</dbReference>
<dbReference type="RefSeq" id="WP_051883177.1">
    <property type="nucleotide sequence ID" value="NZ_APNK01000006.1"/>
</dbReference>
<feature type="transmembrane region" description="Helical" evidence="7">
    <location>
        <begin position="87"/>
        <end position="106"/>
    </location>
</feature>
<dbReference type="GO" id="GO:0042773">
    <property type="term" value="P:ATP synthesis coupled electron transport"/>
    <property type="evidence" value="ECO:0007669"/>
    <property type="project" value="InterPro"/>
</dbReference>
<feature type="transmembrane region" description="Helical" evidence="7">
    <location>
        <begin position="321"/>
        <end position="342"/>
    </location>
</feature>
<feature type="domain" description="NADH-Ubiquinone oxidoreductase (complex I) chain 5 N-terminal" evidence="10">
    <location>
        <begin position="81"/>
        <end position="115"/>
    </location>
</feature>
<dbReference type="PANTHER" id="PTHR42829">
    <property type="entry name" value="NADH-UBIQUINONE OXIDOREDUCTASE CHAIN 5"/>
    <property type="match status" value="1"/>
</dbReference>
<dbReference type="AlphaFoldDB" id="A0A084IN94"/>
<keyword evidence="2 7" id="KW-0813">Transport</keyword>
<evidence type="ECO:0000259" key="9">
    <source>
        <dbReference type="Pfam" id="PF00361"/>
    </source>
</evidence>
<keyword evidence="5 7" id="KW-1133">Transmembrane helix</keyword>
<feature type="transmembrane region" description="Helical" evidence="7">
    <location>
        <begin position="460"/>
        <end position="481"/>
    </location>
</feature>